<dbReference type="CDD" id="cd14364">
    <property type="entry name" value="CUE_ASCC2"/>
    <property type="match status" value="1"/>
</dbReference>
<dbReference type="PANTHER" id="PTHR21494">
    <property type="entry name" value="ACTIVATING SIGNAL COINTEGRATOR 1 COMPLEX SUBUNIT 2 ASC-1 COMPLEX SUBUNIT P100"/>
    <property type="match status" value="1"/>
</dbReference>
<dbReference type="AlphaFoldDB" id="A0AAV2P1I1"/>
<feature type="compositionally biased region" description="Basic residues" evidence="1">
    <location>
        <begin position="723"/>
        <end position="740"/>
    </location>
</feature>
<dbReference type="EMBL" id="OZ034830">
    <property type="protein sequence ID" value="CAL1686438.1"/>
    <property type="molecule type" value="Genomic_DNA"/>
</dbReference>
<evidence type="ECO:0000256" key="1">
    <source>
        <dbReference type="SAM" id="MobiDB-lite"/>
    </source>
</evidence>
<dbReference type="Proteomes" id="UP001497644">
    <property type="component" value="Chromosome 7"/>
</dbReference>
<evidence type="ECO:0000313" key="3">
    <source>
        <dbReference type="Proteomes" id="UP001497644"/>
    </source>
</evidence>
<organism evidence="2 3">
    <name type="scientific">Lasius platythorax</name>
    <dbReference type="NCBI Taxonomy" id="488582"/>
    <lineage>
        <taxon>Eukaryota</taxon>
        <taxon>Metazoa</taxon>
        <taxon>Ecdysozoa</taxon>
        <taxon>Arthropoda</taxon>
        <taxon>Hexapoda</taxon>
        <taxon>Insecta</taxon>
        <taxon>Pterygota</taxon>
        <taxon>Neoptera</taxon>
        <taxon>Endopterygota</taxon>
        <taxon>Hymenoptera</taxon>
        <taxon>Apocrita</taxon>
        <taxon>Aculeata</taxon>
        <taxon>Formicoidea</taxon>
        <taxon>Formicidae</taxon>
        <taxon>Formicinae</taxon>
        <taxon>Lasius</taxon>
        <taxon>Lasius</taxon>
    </lineage>
</organism>
<dbReference type="InterPro" id="IPR009060">
    <property type="entry name" value="UBA-like_sf"/>
</dbReference>
<reference evidence="2" key="1">
    <citation type="submission" date="2024-04" db="EMBL/GenBank/DDBJ databases">
        <authorList>
            <consortium name="Molecular Ecology Group"/>
        </authorList>
    </citation>
    <scope>NUCLEOTIDE SEQUENCE</scope>
</reference>
<dbReference type="InterPro" id="IPR052586">
    <property type="entry name" value="ASCC2"/>
</dbReference>
<keyword evidence="3" id="KW-1185">Reference proteome</keyword>
<dbReference type="Gene3D" id="1.10.8.10">
    <property type="entry name" value="DNA helicase RuvA subunit, C-terminal domain"/>
    <property type="match status" value="1"/>
</dbReference>
<dbReference type="PANTHER" id="PTHR21494:SF0">
    <property type="entry name" value="ACTIVATING SIGNAL COINTEGRATOR 1 COMPLEX SUBUNIT 2"/>
    <property type="match status" value="1"/>
</dbReference>
<feature type="compositionally biased region" description="Basic and acidic residues" evidence="1">
    <location>
        <begin position="677"/>
        <end position="695"/>
    </location>
</feature>
<dbReference type="GO" id="GO:0006355">
    <property type="term" value="P:regulation of DNA-templated transcription"/>
    <property type="evidence" value="ECO:0007669"/>
    <property type="project" value="TreeGrafter"/>
</dbReference>
<dbReference type="GO" id="GO:0043130">
    <property type="term" value="F:ubiquitin binding"/>
    <property type="evidence" value="ECO:0007669"/>
    <property type="project" value="TreeGrafter"/>
</dbReference>
<gene>
    <name evidence="2" type="ORF">LPLAT_LOCUS11822</name>
</gene>
<name>A0AAV2P1I1_9HYME</name>
<sequence length="740" mass="85876">MKCYENPDCVPLEELQLNIKNDGVIVVINALNAKWADERYFLRYIVPEIYNDDGSEIVGAREYWIEVMNYIIEDLNWLLDLPFYRFWSNIVYNTSIMDTLVSFLQEAPPFYALENFPNEPGMLEALDKLRCNVLMVFARLATNKESLTEYMSRPFLGNLLYDNYIFTIPIIFDLCQLYGRENSKVIEKIIYCIFTLQPMYNDDLKKSVTCLIKAFENVERRFEDHLGHATEAVALLERENDSIEMTLYNLEDLILYILDVSSTLTILLKSYPPVIATFHRDDFINKIISFYGNTIPEMYKKLDKLAYNDENMPKYSELKHRLDVTRVEMLNLYRIIVYEPVLNIQEKMNTIMESEIRNCIDEYLNLLMNAISEKEFIIDYHEFYPINVDLETVSTLCPEIDTIKREYILQSLYASIGDTKTLVNASHNNTNVAIAGSSSVQSNQREEHCNNVNCINNEIESTSRDPHKLMSLISEVKEILCDCGEGFIELCLKYYNYKVASVVHAVLENNLPPTLKELDRTLPYIPPDPMEASAAVDLAIGIERLNVFDNDEFDVMTQDVIDMSRIHIGKKKDKYKNANEMLNDKSEVKKSREIYEKYSIVDNYDDEYDDTYDSHNIRGNAPDDSTEIDARPFTIPRVLRAHDKSNVSSEDETEVEDEKPVQNDHFVQNPVELRAKVEQQRQPAREGKNARDVVGKSKGQGQNKDVLTNRHKKNVYKATQSNHNRRMGSQIKRRQGMVPS</sequence>
<evidence type="ECO:0008006" key="4">
    <source>
        <dbReference type="Google" id="ProtNLM"/>
    </source>
</evidence>
<feature type="region of interest" description="Disordered" evidence="1">
    <location>
        <begin position="677"/>
        <end position="740"/>
    </location>
</feature>
<accession>A0AAV2P1I1</accession>
<feature type="region of interest" description="Disordered" evidence="1">
    <location>
        <begin position="639"/>
        <end position="660"/>
    </location>
</feature>
<evidence type="ECO:0000313" key="2">
    <source>
        <dbReference type="EMBL" id="CAL1686438.1"/>
    </source>
</evidence>
<proteinExistence type="predicted"/>
<dbReference type="InterPro" id="IPR041800">
    <property type="entry name" value="ASCC2_CUE"/>
</dbReference>
<protein>
    <recommendedName>
        <fullName evidence="4">Activating signal cointegrator 1 complex subunit 2</fullName>
    </recommendedName>
</protein>
<dbReference type="SUPFAM" id="SSF46934">
    <property type="entry name" value="UBA-like"/>
    <property type="match status" value="1"/>
</dbReference>